<evidence type="ECO:0000259" key="15">
    <source>
        <dbReference type="PROSITE" id="PS52039"/>
    </source>
</evidence>
<keyword evidence="8 16" id="KW-0413">Isomerase</keyword>
<name>A0A2T2WR60_9FIRM</name>
<evidence type="ECO:0000256" key="9">
    <source>
        <dbReference type="ARBA" id="ARBA00030003"/>
    </source>
</evidence>
<evidence type="ECO:0000256" key="5">
    <source>
        <dbReference type="ARBA" id="ARBA00022842"/>
    </source>
</evidence>
<keyword evidence="4" id="KW-0479">Metal-binding</keyword>
<dbReference type="CDD" id="cd00186">
    <property type="entry name" value="TOP1Ac"/>
    <property type="match status" value="1"/>
</dbReference>
<keyword evidence="6" id="KW-0799">Topoisomerase</keyword>
<gene>
    <name evidence="16" type="ORF">C7B43_18355</name>
</gene>
<dbReference type="InterPro" id="IPR005738">
    <property type="entry name" value="TopoIII"/>
</dbReference>
<dbReference type="InterPro" id="IPR034144">
    <property type="entry name" value="TOPRIM_TopoIII"/>
</dbReference>
<dbReference type="PANTHER" id="PTHR11390:SF21">
    <property type="entry name" value="DNA TOPOISOMERASE 3-ALPHA"/>
    <property type="match status" value="1"/>
</dbReference>
<evidence type="ECO:0000259" key="14">
    <source>
        <dbReference type="PROSITE" id="PS50880"/>
    </source>
</evidence>
<dbReference type="GO" id="GO:0043597">
    <property type="term" value="C:cytoplasmic replication fork"/>
    <property type="evidence" value="ECO:0007669"/>
    <property type="project" value="TreeGrafter"/>
</dbReference>
<dbReference type="PANTHER" id="PTHR11390">
    <property type="entry name" value="PROKARYOTIC DNA TOPOISOMERASE"/>
    <property type="match status" value="1"/>
</dbReference>
<dbReference type="SMART" id="SM00493">
    <property type="entry name" value="TOPRIM"/>
    <property type="match status" value="1"/>
</dbReference>
<dbReference type="AlphaFoldDB" id="A0A2T2WR60"/>
<dbReference type="GO" id="GO:0003917">
    <property type="term" value="F:DNA topoisomerase type I (single strand cut, ATP-independent) activity"/>
    <property type="evidence" value="ECO:0007669"/>
    <property type="project" value="UniProtKB-EC"/>
</dbReference>
<dbReference type="InterPro" id="IPR013826">
    <property type="entry name" value="Topo_IA_cen_sub3"/>
</dbReference>
<dbReference type="PROSITE" id="PS52039">
    <property type="entry name" value="TOPO_IA_2"/>
    <property type="match status" value="1"/>
</dbReference>
<evidence type="ECO:0000256" key="8">
    <source>
        <dbReference type="ARBA" id="ARBA00023235"/>
    </source>
</evidence>
<dbReference type="InterPro" id="IPR013825">
    <property type="entry name" value="Topo_IA_cen_sub2"/>
</dbReference>
<evidence type="ECO:0000256" key="1">
    <source>
        <dbReference type="ARBA" id="ARBA00000213"/>
    </source>
</evidence>
<dbReference type="EMBL" id="PXYT01000069">
    <property type="protein sequence ID" value="PSR24717.1"/>
    <property type="molecule type" value="Genomic_DNA"/>
</dbReference>
<dbReference type="InterPro" id="IPR013824">
    <property type="entry name" value="Topo_IA_cen_sub1"/>
</dbReference>
<dbReference type="CDD" id="cd03362">
    <property type="entry name" value="TOPRIM_TopoIA_TopoIII"/>
    <property type="match status" value="1"/>
</dbReference>
<protein>
    <recommendedName>
        <fullName evidence="3">DNA topoisomerase</fullName>
        <ecNumber evidence="3">5.6.2.1</ecNumber>
    </recommendedName>
    <alternativeName>
        <fullName evidence="12">Omega-protein</fullName>
    </alternativeName>
    <alternativeName>
        <fullName evidence="11">Relaxing enzyme</fullName>
    </alternativeName>
    <alternativeName>
        <fullName evidence="9">Swivelase</fullName>
    </alternativeName>
    <alternativeName>
        <fullName evidence="10">Untwisting enzyme</fullName>
    </alternativeName>
</protein>
<dbReference type="EC" id="5.6.2.1" evidence="3"/>
<dbReference type="NCBIfam" id="NF005829">
    <property type="entry name" value="PRK07726.1"/>
    <property type="match status" value="1"/>
</dbReference>
<dbReference type="Gene3D" id="1.10.460.10">
    <property type="entry name" value="Topoisomerase I, domain 2"/>
    <property type="match status" value="1"/>
</dbReference>
<dbReference type="InterPro" id="IPR006171">
    <property type="entry name" value="TOPRIM_dom"/>
</dbReference>
<dbReference type="NCBIfam" id="TIGR01056">
    <property type="entry name" value="topB"/>
    <property type="match status" value="1"/>
</dbReference>
<feature type="domain" description="Topo IA-type catalytic" evidence="15">
    <location>
        <begin position="149"/>
        <end position="592"/>
    </location>
</feature>
<dbReference type="InterPro" id="IPR003601">
    <property type="entry name" value="Topo_IA_2"/>
</dbReference>
<dbReference type="SUPFAM" id="SSF56712">
    <property type="entry name" value="Prokaryotic type I DNA topoisomerase"/>
    <property type="match status" value="1"/>
</dbReference>
<dbReference type="Pfam" id="PF01131">
    <property type="entry name" value="Topoisom_bac"/>
    <property type="match status" value="1"/>
</dbReference>
<dbReference type="SMART" id="SM00437">
    <property type="entry name" value="TOP1Ac"/>
    <property type="match status" value="1"/>
</dbReference>
<evidence type="ECO:0000256" key="12">
    <source>
        <dbReference type="ARBA" id="ARBA00032877"/>
    </source>
</evidence>
<dbReference type="InterPro" id="IPR023406">
    <property type="entry name" value="Topo_IA_AS"/>
</dbReference>
<evidence type="ECO:0000256" key="3">
    <source>
        <dbReference type="ARBA" id="ARBA00012891"/>
    </source>
</evidence>
<evidence type="ECO:0000256" key="13">
    <source>
        <dbReference type="SAM" id="MobiDB-lite"/>
    </source>
</evidence>
<accession>A0A2T2WR60</accession>
<dbReference type="SMART" id="SM00436">
    <property type="entry name" value="TOP1Bc"/>
    <property type="match status" value="1"/>
</dbReference>
<comment type="similarity">
    <text evidence="2">Belongs to the type IA topoisomerase family.</text>
</comment>
<dbReference type="GO" id="GO:0003677">
    <property type="term" value="F:DNA binding"/>
    <property type="evidence" value="ECO:0007669"/>
    <property type="project" value="UniProtKB-KW"/>
</dbReference>
<comment type="catalytic activity">
    <reaction evidence="1">
        <text>ATP-independent breakage of single-stranded DNA, followed by passage and rejoining.</text>
        <dbReference type="EC" id="5.6.2.1"/>
    </reaction>
</comment>
<dbReference type="Pfam" id="PF13342">
    <property type="entry name" value="Toprim_Crpt"/>
    <property type="match status" value="1"/>
</dbReference>
<evidence type="ECO:0000313" key="16">
    <source>
        <dbReference type="EMBL" id="PSR24717.1"/>
    </source>
</evidence>
<dbReference type="Gene3D" id="3.40.50.140">
    <property type="match status" value="1"/>
</dbReference>
<dbReference type="GO" id="GO:0006281">
    <property type="term" value="P:DNA repair"/>
    <property type="evidence" value="ECO:0007669"/>
    <property type="project" value="TreeGrafter"/>
</dbReference>
<dbReference type="GO" id="GO:0006265">
    <property type="term" value="P:DNA topological change"/>
    <property type="evidence" value="ECO:0007669"/>
    <property type="project" value="InterPro"/>
</dbReference>
<evidence type="ECO:0000313" key="17">
    <source>
        <dbReference type="Proteomes" id="UP000242699"/>
    </source>
</evidence>
<evidence type="ECO:0000256" key="6">
    <source>
        <dbReference type="ARBA" id="ARBA00023029"/>
    </source>
</evidence>
<dbReference type="PRINTS" id="PR00417">
    <property type="entry name" value="PRTPISMRASEI"/>
</dbReference>
<keyword evidence="7" id="KW-0238">DNA-binding</keyword>
<evidence type="ECO:0000256" key="10">
    <source>
        <dbReference type="ARBA" id="ARBA00031985"/>
    </source>
</evidence>
<dbReference type="InterPro" id="IPR000380">
    <property type="entry name" value="Topo_IA"/>
</dbReference>
<dbReference type="InterPro" id="IPR013497">
    <property type="entry name" value="Topo_IA_cen"/>
</dbReference>
<feature type="region of interest" description="Disordered" evidence="13">
    <location>
        <begin position="440"/>
        <end position="494"/>
    </location>
</feature>
<feature type="compositionally biased region" description="Polar residues" evidence="13">
    <location>
        <begin position="481"/>
        <end position="490"/>
    </location>
</feature>
<dbReference type="InterPro" id="IPR025589">
    <property type="entry name" value="Toprim_C_rpt"/>
</dbReference>
<dbReference type="PROSITE" id="PS50880">
    <property type="entry name" value="TOPRIM"/>
    <property type="match status" value="1"/>
</dbReference>
<proteinExistence type="inferred from homology"/>
<dbReference type="GO" id="GO:0046872">
    <property type="term" value="F:metal ion binding"/>
    <property type="evidence" value="ECO:0007669"/>
    <property type="project" value="UniProtKB-KW"/>
</dbReference>
<evidence type="ECO:0000256" key="2">
    <source>
        <dbReference type="ARBA" id="ARBA00009446"/>
    </source>
</evidence>
<comment type="caution">
    <text evidence="16">The sequence shown here is derived from an EMBL/GenBank/DDBJ whole genome shotgun (WGS) entry which is preliminary data.</text>
</comment>
<reference evidence="16 17" key="1">
    <citation type="journal article" date="2014" name="BMC Genomics">
        <title>Comparison of environmental and isolate Sulfobacillus genomes reveals diverse carbon, sulfur, nitrogen, and hydrogen metabolisms.</title>
        <authorList>
            <person name="Justice N.B."/>
            <person name="Norman A."/>
            <person name="Brown C.T."/>
            <person name="Singh A."/>
            <person name="Thomas B.C."/>
            <person name="Banfield J.F."/>
        </authorList>
    </citation>
    <scope>NUCLEOTIDE SEQUENCE [LARGE SCALE GENOMIC DNA]</scope>
    <source>
        <strain evidence="16">AMDSBA1</strain>
    </source>
</reference>
<dbReference type="InterPro" id="IPR003602">
    <property type="entry name" value="Topo_IA_DNA-bd_dom"/>
</dbReference>
<evidence type="ECO:0000256" key="7">
    <source>
        <dbReference type="ARBA" id="ARBA00023125"/>
    </source>
</evidence>
<feature type="domain" description="Toprim" evidence="14">
    <location>
        <begin position="1"/>
        <end position="132"/>
    </location>
</feature>
<dbReference type="Proteomes" id="UP000242699">
    <property type="component" value="Unassembled WGS sequence"/>
</dbReference>
<dbReference type="GO" id="GO:0006310">
    <property type="term" value="P:DNA recombination"/>
    <property type="evidence" value="ECO:0007669"/>
    <property type="project" value="TreeGrafter"/>
</dbReference>
<dbReference type="Pfam" id="PF01751">
    <property type="entry name" value="Toprim"/>
    <property type="match status" value="1"/>
</dbReference>
<dbReference type="InterPro" id="IPR023405">
    <property type="entry name" value="Topo_IA_core_domain"/>
</dbReference>
<keyword evidence="5" id="KW-0460">Magnesium</keyword>
<sequence>MRCILAEKPSVALDIARALGGFQKHNGYLTVGSDTITWAYGHLVTLAAPEAYDPAWKTWAWTTLPMLPDKFQLQPIPKTASQLTIVTKLLRQADSIVCATDADREGELIFRYIYALAQVRKPVDRLWLSENTVPAIRKALAAMRPESAYNALAQAAQVRAQADWLVGLNATRAFSLRHGQPGQPLSVGRVQTPTLHLVVERDTAIAQFQPVPYWQVAATFQAPAGEYTGRWQAPAGDHPDRIPTDAQAQALKQKLPPGTPGRIARIDTKVALIKPPFFFNLNDLQKEANRRMGLTAQQTLDAAQSLYDQHLISYPRTEARVLAQDVARTVGARLQALSVGSPALRAQAHSLLAQRLPRLVNDAAVAKAGHYAVIPTGQAPPGTLSARDQAVYDLIARRFLAALLPPGRDERTTIWTTAAGELFKTTGTVVLDPGWRAAQAPEDTAAAHKDSPDSEAAGPDDDSAADGPLPAGLQTGDAVTVSDTTVTGKQTKPPARMTDASLLALMEKYGLGTPATRARILEVLLAREFVRRDKKTLISTEKGQHLLQVLPDILRAPDLTGEWEARLEAIATGQENAADFLAAIHHLTRDVVEAARTQTREALADPRTLGPCPVCHHGEIVLGRKAWGCSRWKEGCPFTIWKTVAGKKLTEAQVKTLLSGQPTPVLKGFKSKAGKAFDARLQLDNGKVVFVFAPAHKSRPGA</sequence>
<organism evidence="16 17">
    <name type="scientific">Sulfobacillus benefaciens</name>
    <dbReference type="NCBI Taxonomy" id="453960"/>
    <lineage>
        <taxon>Bacteria</taxon>
        <taxon>Bacillati</taxon>
        <taxon>Bacillota</taxon>
        <taxon>Clostridia</taxon>
        <taxon>Eubacteriales</taxon>
        <taxon>Clostridiales Family XVII. Incertae Sedis</taxon>
        <taxon>Sulfobacillus</taxon>
    </lineage>
</organism>
<evidence type="ECO:0000256" key="4">
    <source>
        <dbReference type="ARBA" id="ARBA00022723"/>
    </source>
</evidence>
<dbReference type="Gene3D" id="1.10.290.10">
    <property type="entry name" value="Topoisomerase I, domain 4"/>
    <property type="match status" value="1"/>
</dbReference>
<dbReference type="PROSITE" id="PS00396">
    <property type="entry name" value="TOPO_IA_1"/>
    <property type="match status" value="1"/>
</dbReference>
<dbReference type="Gene3D" id="2.70.20.10">
    <property type="entry name" value="Topoisomerase I, domain 3"/>
    <property type="match status" value="1"/>
</dbReference>
<evidence type="ECO:0000256" key="11">
    <source>
        <dbReference type="ARBA" id="ARBA00032235"/>
    </source>
</evidence>